<evidence type="ECO:0000313" key="1">
    <source>
        <dbReference type="EMBL" id="KKL26716.1"/>
    </source>
</evidence>
<comment type="caution">
    <text evidence="1">The sequence shown here is derived from an EMBL/GenBank/DDBJ whole genome shotgun (WGS) entry which is preliminary data.</text>
</comment>
<accession>A0A0F9EA54</accession>
<organism evidence="1">
    <name type="scientific">marine sediment metagenome</name>
    <dbReference type="NCBI Taxonomy" id="412755"/>
    <lineage>
        <taxon>unclassified sequences</taxon>
        <taxon>metagenomes</taxon>
        <taxon>ecological metagenomes</taxon>
    </lineage>
</organism>
<name>A0A0F9EA54_9ZZZZ</name>
<dbReference type="EMBL" id="LAZR01035735">
    <property type="protein sequence ID" value="KKL26716.1"/>
    <property type="molecule type" value="Genomic_DNA"/>
</dbReference>
<sequence length="60" mass="6849">MSKTCSNCRDGKLNLRWVVVRNILYPHGINYHRNAEGAVLCSRCKRLLGRLVGELKVAHE</sequence>
<protein>
    <submittedName>
        <fullName evidence="1">Uncharacterized protein</fullName>
    </submittedName>
</protein>
<reference evidence="1" key="1">
    <citation type="journal article" date="2015" name="Nature">
        <title>Complex archaea that bridge the gap between prokaryotes and eukaryotes.</title>
        <authorList>
            <person name="Spang A."/>
            <person name="Saw J.H."/>
            <person name="Jorgensen S.L."/>
            <person name="Zaremba-Niedzwiedzka K."/>
            <person name="Martijn J."/>
            <person name="Lind A.E."/>
            <person name="van Eijk R."/>
            <person name="Schleper C."/>
            <person name="Guy L."/>
            <person name="Ettema T.J."/>
        </authorList>
    </citation>
    <scope>NUCLEOTIDE SEQUENCE</scope>
</reference>
<proteinExistence type="predicted"/>
<gene>
    <name evidence="1" type="ORF">LCGC14_2392500</name>
</gene>
<dbReference type="AlphaFoldDB" id="A0A0F9EA54"/>